<evidence type="ECO:0000313" key="2">
    <source>
        <dbReference type="Proteomes" id="UP001148662"/>
    </source>
</evidence>
<proteinExistence type="predicted"/>
<evidence type="ECO:0000313" key="1">
    <source>
        <dbReference type="EMBL" id="KAJ3552845.1"/>
    </source>
</evidence>
<dbReference type="Proteomes" id="UP001148662">
    <property type="component" value="Unassembled WGS sequence"/>
</dbReference>
<protein>
    <submittedName>
        <fullName evidence="1">Uncharacterized protein</fullName>
    </submittedName>
</protein>
<keyword evidence="2" id="KW-1185">Reference proteome</keyword>
<organism evidence="1 2">
    <name type="scientific">Phlebia brevispora</name>
    <dbReference type="NCBI Taxonomy" id="194682"/>
    <lineage>
        <taxon>Eukaryota</taxon>
        <taxon>Fungi</taxon>
        <taxon>Dikarya</taxon>
        <taxon>Basidiomycota</taxon>
        <taxon>Agaricomycotina</taxon>
        <taxon>Agaricomycetes</taxon>
        <taxon>Polyporales</taxon>
        <taxon>Meruliaceae</taxon>
        <taxon>Phlebia</taxon>
    </lineage>
</organism>
<sequence length="632" mass="73524">MARSRTALVHELVQEPFGPYWHDDVLDAKKCKSTANNVLALTNVMFACGNMPVGLTQVECSQPEYDPDILDQGDVLVRGVLEIESDQWLSEYGRKVVQEELRRRDTQRRIEGGWVGGYTLEWLYGDVNWGESYPARVKLLIQGVKKKPAAHMTSDLLRKGLAIYLENKDNTHRTFHVCSMDAETYSRSRKYLGRYRLLRDMRDLVERYNEENKPNKILLEELTPEWYVEQYLEHKASMPSFIERRIIYDSDEDSDIEPGYNGQLKEDRTRKLRHVSHAEIYSLFAMHCSWLIHDQSQVKQRKSRIIDVEQWRHWRRTKYNKWRERSREENPRTPFGVFDVDDEESVDDDGGEDVSMQDVAEEQDPMQEEEEEEEEEAEEEGNLIVVKQEEDQVEQVPSSRRSSRIRKREDSIKVVSVPRYTKKVHRRVQSPPSETTRSVPPTPSLSRSISHSTRVAPPSPEVLEAQSDDERSYDSELSDSEDSTPPWSDSDDSLPPRSDTPLIPTLLARIPMALRYLPELPPHDFTWCCSVQNCKYEINLAGLTEEQQNALPDAEVAFITSPGWTFRDGRTQNIMRHLMSAHYEWHLNEEGIKVCTNNRGKIELCWATPEAHPNFQVLTGRRRDSVTVKEEE</sequence>
<accession>A0ACC1T4Y8</accession>
<comment type="caution">
    <text evidence="1">The sequence shown here is derived from an EMBL/GenBank/DDBJ whole genome shotgun (WGS) entry which is preliminary data.</text>
</comment>
<reference evidence="1" key="1">
    <citation type="submission" date="2022-07" db="EMBL/GenBank/DDBJ databases">
        <title>Genome Sequence of Phlebia brevispora.</title>
        <authorList>
            <person name="Buettner E."/>
        </authorList>
    </citation>
    <scope>NUCLEOTIDE SEQUENCE</scope>
    <source>
        <strain evidence="1">MPL23</strain>
    </source>
</reference>
<dbReference type="EMBL" id="JANHOG010000610">
    <property type="protein sequence ID" value="KAJ3552845.1"/>
    <property type="molecule type" value="Genomic_DNA"/>
</dbReference>
<name>A0ACC1T4Y8_9APHY</name>
<gene>
    <name evidence="1" type="ORF">NM688_g3938</name>
</gene>